<evidence type="ECO:0000313" key="3">
    <source>
        <dbReference type="Proteomes" id="UP001159427"/>
    </source>
</evidence>
<feature type="non-terminal residue" evidence="2">
    <location>
        <position position="258"/>
    </location>
</feature>
<evidence type="ECO:0000313" key="2">
    <source>
        <dbReference type="EMBL" id="CAH3022823.1"/>
    </source>
</evidence>
<evidence type="ECO:0000256" key="1">
    <source>
        <dbReference type="SAM" id="Phobius"/>
    </source>
</evidence>
<organism evidence="2 3">
    <name type="scientific">Porites evermanni</name>
    <dbReference type="NCBI Taxonomy" id="104178"/>
    <lineage>
        <taxon>Eukaryota</taxon>
        <taxon>Metazoa</taxon>
        <taxon>Cnidaria</taxon>
        <taxon>Anthozoa</taxon>
        <taxon>Hexacorallia</taxon>
        <taxon>Scleractinia</taxon>
        <taxon>Fungiina</taxon>
        <taxon>Poritidae</taxon>
        <taxon>Porites</taxon>
    </lineage>
</organism>
<keyword evidence="1" id="KW-0812">Transmembrane</keyword>
<keyword evidence="1" id="KW-1133">Transmembrane helix</keyword>
<comment type="caution">
    <text evidence="2">The sequence shown here is derived from an EMBL/GenBank/DDBJ whole genome shotgun (WGS) entry which is preliminary data.</text>
</comment>
<protein>
    <recommendedName>
        <fullName evidence="4">Sulfotransferase</fullName>
    </recommendedName>
</protein>
<sequence length="258" mass="30152">MAAACVITFFFDAVFLGKVAFNATGFARVNVFLLLYQLGPFAWLDYYFPLVLIGSQTILVAAWQIHEYCKKRRTEKRLEKKKESRVTENNALTALEIYARISWSRVRVRGKESRFMVGVNEERIIFDREQVFQCCKENTVPLVAVFEAIMDVFTVRNECNTWLCKSINYGKFHEQLSMHFGSRLRYVYLHRDPRDVCLSFSKAPVGEAHYYLNAETWRDLQEVAIDLHNSEPEGTMHQLSYEALLSHKQETLDSLFQF</sequence>
<dbReference type="Gene3D" id="3.40.50.300">
    <property type="entry name" value="P-loop containing nucleotide triphosphate hydrolases"/>
    <property type="match status" value="1"/>
</dbReference>
<reference evidence="2 3" key="1">
    <citation type="submission" date="2022-05" db="EMBL/GenBank/DDBJ databases">
        <authorList>
            <consortium name="Genoscope - CEA"/>
            <person name="William W."/>
        </authorList>
    </citation>
    <scope>NUCLEOTIDE SEQUENCE [LARGE SCALE GENOMIC DNA]</scope>
</reference>
<accession>A0ABN8M5F1</accession>
<evidence type="ECO:0008006" key="4">
    <source>
        <dbReference type="Google" id="ProtNLM"/>
    </source>
</evidence>
<keyword evidence="3" id="KW-1185">Reference proteome</keyword>
<proteinExistence type="predicted"/>
<dbReference type="Pfam" id="PF13469">
    <property type="entry name" value="Sulfotransfer_3"/>
    <property type="match status" value="1"/>
</dbReference>
<dbReference type="InterPro" id="IPR027417">
    <property type="entry name" value="P-loop_NTPase"/>
</dbReference>
<keyword evidence="1" id="KW-0472">Membrane</keyword>
<feature type="transmembrane region" description="Helical" evidence="1">
    <location>
        <begin position="46"/>
        <end position="66"/>
    </location>
</feature>
<dbReference type="EMBL" id="CALNXI010000235">
    <property type="protein sequence ID" value="CAH3022823.1"/>
    <property type="molecule type" value="Genomic_DNA"/>
</dbReference>
<dbReference type="SUPFAM" id="SSF52540">
    <property type="entry name" value="P-loop containing nucleoside triphosphate hydrolases"/>
    <property type="match status" value="1"/>
</dbReference>
<name>A0ABN8M5F1_9CNID</name>
<gene>
    <name evidence="2" type="ORF">PEVE_00016992</name>
</gene>
<dbReference type="Proteomes" id="UP001159427">
    <property type="component" value="Unassembled WGS sequence"/>
</dbReference>